<evidence type="ECO:0000313" key="1">
    <source>
        <dbReference type="EnsemblPlants" id="OGLUM05G06740.1"/>
    </source>
</evidence>
<proteinExistence type="predicted"/>
<keyword evidence="2" id="KW-1185">Reference proteome</keyword>
<reference evidence="1" key="1">
    <citation type="submission" date="2015-04" db="UniProtKB">
        <authorList>
            <consortium name="EnsemblPlants"/>
        </authorList>
    </citation>
    <scope>IDENTIFICATION</scope>
</reference>
<sequence>MAMRMQRRILHTWQRIRAFTVQHSSQPSLTTFNTKDFTDTKSNQRIMSHLPLGKKLRNPLAGLQPKICKTPRPNKATANASHYNAINGRIDV</sequence>
<dbReference type="HOGENOM" id="CLU_2416872_0_0_1"/>
<protein>
    <submittedName>
        <fullName evidence="1">Uncharacterized protein</fullName>
    </submittedName>
</protein>
<dbReference type="EnsemblPlants" id="OGLUM05G06740.1">
    <property type="protein sequence ID" value="OGLUM05G06740.1"/>
    <property type="gene ID" value="OGLUM05G06740"/>
</dbReference>
<dbReference type="Gramene" id="OGLUM05G06740.1">
    <property type="protein sequence ID" value="OGLUM05G06740.1"/>
    <property type="gene ID" value="OGLUM05G06740"/>
</dbReference>
<name>A0A0D9ZVG2_9ORYZ</name>
<dbReference type="Proteomes" id="UP000026961">
    <property type="component" value="Chromosome 5"/>
</dbReference>
<organism evidence="1">
    <name type="scientific">Oryza glumipatula</name>
    <dbReference type="NCBI Taxonomy" id="40148"/>
    <lineage>
        <taxon>Eukaryota</taxon>
        <taxon>Viridiplantae</taxon>
        <taxon>Streptophyta</taxon>
        <taxon>Embryophyta</taxon>
        <taxon>Tracheophyta</taxon>
        <taxon>Spermatophyta</taxon>
        <taxon>Magnoliopsida</taxon>
        <taxon>Liliopsida</taxon>
        <taxon>Poales</taxon>
        <taxon>Poaceae</taxon>
        <taxon>BOP clade</taxon>
        <taxon>Oryzoideae</taxon>
        <taxon>Oryzeae</taxon>
        <taxon>Oryzinae</taxon>
        <taxon>Oryza</taxon>
    </lineage>
</organism>
<dbReference type="AlphaFoldDB" id="A0A0D9ZVG2"/>
<reference evidence="1" key="2">
    <citation type="submission" date="2018-05" db="EMBL/GenBank/DDBJ databases">
        <title>OgluRS3 (Oryza glumaepatula Reference Sequence Version 3).</title>
        <authorList>
            <person name="Zhang J."/>
            <person name="Kudrna D."/>
            <person name="Lee S."/>
            <person name="Talag J."/>
            <person name="Welchert J."/>
            <person name="Wing R.A."/>
        </authorList>
    </citation>
    <scope>NUCLEOTIDE SEQUENCE [LARGE SCALE GENOMIC DNA]</scope>
</reference>
<evidence type="ECO:0000313" key="2">
    <source>
        <dbReference type="Proteomes" id="UP000026961"/>
    </source>
</evidence>
<accession>A0A0D9ZVG2</accession>